<comment type="caution">
    <text evidence="15">The sequence shown here is derived from an EMBL/GenBank/DDBJ whole genome shotgun (WGS) entry which is preliminary data.</text>
</comment>
<dbReference type="Gene3D" id="3.40.10.10">
    <property type="entry name" value="DNA Methylphosphotriester Repair Domain"/>
    <property type="match status" value="1"/>
</dbReference>
<dbReference type="Gene3D" id="1.10.1670.10">
    <property type="entry name" value="Helix-hairpin-Helix base-excision DNA repair enzymes (C-terminal)"/>
    <property type="match status" value="1"/>
</dbReference>
<dbReference type="GO" id="GO:0008725">
    <property type="term" value="F:DNA-3-methyladenine glycosylase activity"/>
    <property type="evidence" value="ECO:0007669"/>
    <property type="project" value="TreeGrafter"/>
</dbReference>
<evidence type="ECO:0000256" key="8">
    <source>
        <dbReference type="ARBA" id="ARBA00022833"/>
    </source>
</evidence>
<keyword evidence="7" id="KW-0227">DNA damage</keyword>
<protein>
    <recommendedName>
        <fullName evidence="3">DNA-3-methyladenine glycosylase II</fullName>
        <ecNumber evidence="3">3.2.2.21</ecNumber>
    </recommendedName>
</protein>
<keyword evidence="4" id="KW-0489">Methyltransferase</keyword>
<dbReference type="GO" id="GO:0005737">
    <property type="term" value="C:cytoplasm"/>
    <property type="evidence" value="ECO:0007669"/>
    <property type="project" value="TreeGrafter"/>
</dbReference>
<dbReference type="InterPro" id="IPR004026">
    <property type="entry name" value="Ada_DNA_repair_Zn-bd"/>
</dbReference>
<evidence type="ECO:0000256" key="10">
    <source>
        <dbReference type="ARBA" id="ARBA00023125"/>
    </source>
</evidence>
<dbReference type="PROSITE" id="PS01124">
    <property type="entry name" value="HTH_ARAC_FAMILY_2"/>
    <property type="match status" value="1"/>
</dbReference>
<dbReference type="SMART" id="SM00342">
    <property type="entry name" value="HTH_ARAC"/>
    <property type="match status" value="1"/>
</dbReference>
<evidence type="ECO:0000256" key="4">
    <source>
        <dbReference type="ARBA" id="ARBA00022603"/>
    </source>
</evidence>
<evidence type="ECO:0000256" key="3">
    <source>
        <dbReference type="ARBA" id="ARBA00012000"/>
    </source>
</evidence>
<dbReference type="GO" id="GO:0003700">
    <property type="term" value="F:DNA-binding transcription factor activity"/>
    <property type="evidence" value="ECO:0007669"/>
    <property type="project" value="InterPro"/>
</dbReference>
<dbReference type="InterPro" id="IPR018060">
    <property type="entry name" value="HTH_AraC"/>
</dbReference>
<dbReference type="Pfam" id="PF06029">
    <property type="entry name" value="AlkA_N"/>
    <property type="match status" value="1"/>
</dbReference>
<dbReference type="RefSeq" id="WP_090585592.1">
    <property type="nucleotide sequence ID" value="NZ_CP104302.1"/>
</dbReference>
<dbReference type="STRING" id="85968.GCA_900073015_00534"/>
<dbReference type="AlphaFoldDB" id="A0A2G5P949"/>
<dbReference type="InterPro" id="IPR009057">
    <property type="entry name" value="Homeodomain-like_sf"/>
</dbReference>
<dbReference type="SMART" id="SM00478">
    <property type="entry name" value="ENDO3c"/>
    <property type="match status" value="1"/>
</dbReference>
<keyword evidence="10" id="KW-0238">DNA-binding</keyword>
<keyword evidence="13" id="KW-0234">DNA repair</keyword>
<evidence type="ECO:0000313" key="15">
    <source>
        <dbReference type="EMBL" id="PIB74889.1"/>
    </source>
</evidence>
<dbReference type="Pfam" id="PF12833">
    <property type="entry name" value="HTH_18"/>
    <property type="match status" value="1"/>
</dbReference>
<dbReference type="OrthoDB" id="9811249at2"/>
<dbReference type="PANTHER" id="PTHR43003:SF13">
    <property type="entry name" value="DNA-3-METHYLADENINE GLYCOSYLASE 2"/>
    <property type="match status" value="1"/>
</dbReference>
<evidence type="ECO:0000256" key="11">
    <source>
        <dbReference type="ARBA" id="ARBA00023159"/>
    </source>
</evidence>
<proteinExistence type="predicted"/>
<keyword evidence="9" id="KW-0805">Transcription regulation</keyword>
<dbReference type="GO" id="GO:0043565">
    <property type="term" value="F:sequence-specific DNA binding"/>
    <property type="evidence" value="ECO:0007669"/>
    <property type="project" value="InterPro"/>
</dbReference>
<keyword evidence="12" id="KW-0804">Transcription</keyword>
<dbReference type="InterPro" id="IPR010316">
    <property type="entry name" value="AlkA_N"/>
</dbReference>
<dbReference type="SUPFAM" id="SSF55945">
    <property type="entry name" value="TATA-box binding protein-like"/>
    <property type="match status" value="1"/>
</dbReference>
<dbReference type="FunFam" id="3.30.310.20:FF:000001">
    <property type="entry name" value="DNA-3-methyladenine glycosylase 2"/>
    <property type="match status" value="1"/>
</dbReference>
<evidence type="ECO:0000313" key="16">
    <source>
        <dbReference type="Proteomes" id="UP000230551"/>
    </source>
</evidence>
<dbReference type="FunFam" id="3.40.10.10:FF:000001">
    <property type="entry name" value="DNA-3-methyladenine glycosylase 2"/>
    <property type="match status" value="1"/>
</dbReference>
<evidence type="ECO:0000256" key="2">
    <source>
        <dbReference type="ARBA" id="ARBA00001947"/>
    </source>
</evidence>
<reference evidence="15 16" key="1">
    <citation type="journal article" date="2017" name="Infect. Genet. Evol.">
        <title>The new phylogeny of the genus Mycobacterium: The old and the news.</title>
        <authorList>
            <person name="Tortoli E."/>
            <person name="Fedrizzi T."/>
            <person name="Meehan C.J."/>
            <person name="Trovato A."/>
            <person name="Grottola A."/>
            <person name="Giacobazzi E."/>
            <person name="Serpini G.F."/>
            <person name="Tagliazucchi S."/>
            <person name="Fabio A."/>
            <person name="Bettua C."/>
            <person name="Bertorelli R."/>
            <person name="Frascaro F."/>
            <person name="De Sanctis V."/>
            <person name="Pecorari M."/>
            <person name="Jousson O."/>
            <person name="Segata N."/>
            <person name="Cirillo D.M."/>
        </authorList>
    </citation>
    <scope>NUCLEOTIDE SEQUENCE [LARGE SCALE GENOMIC DNA]</scope>
    <source>
        <strain evidence="15 16">CIP1034565</strain>
    </source>
</reference>
<evidence type="ECO:0000259" key="14">
    <source>
        <dbReference type="PROSITE" id="PS01124"/>
    </source>
</evidence>
<dbReference type="Gene3D" id="1.10.340.30">
    <property type="entry name" value="Hypothetical protein, domain 2"/>
    <property type="match status" value="1"/>
</dbReference>
<dbReference type="GO" id="GO:0032259">
    <property type="term" value="P:methylation"/>
    <property type="evidence" value="ECO:0007669"/>
    <property type="project" value="UniProtKB-KW"/>
</dbReference>
<evidence type="ECO:0000256" key="9">
    <source>
        <dbReference type="ARBA" id="ARBA00023015"/>
    </source>
</evidence>
<dbReference type="GO" id="GO:0006285">
    <property type="term" value="P:base-excision repair, AP site formation"/>
    <property type="evidence" value="ECO:0007669"/>
    <property type="project" value="TreeGrafter"/>
</dbReference>
<dbReference type="GO" id="GO:0008270">
    <property type="term" value="F:zinc ion binding"/>
    <property type="evidence" value="ECO:0007669"/>
    <property type="project" value="InterPro"/>
</dbReference>
<dbReference type="GO" id="GO:0043916">
    <property type="term" value="F:DNA-7-methylguanine glycosylase activity"/>
    <property type="evidence" value="ECO:0007669"/>
    <property type="project" value="TreeGrafter"/>
</dbReference>
<evidence type="ECO:0000256" key="6">
    <source>
        <dbReference type="ARBA" id="ARBA00022723"/>
    </source>
</evidence>
<evidence type="ECO:0000256" key="7">
    <source>
        <dbReference type="ARBA" id="ARBA00022763"/>
    </source>
</evidence>
<keyword evidence="16" id="KW-1185">Reference proteome</keyword>
<evidence type="ECO:0000256" key="12">
    <source>
        <dbReference type="ARBA" id="ARBA00023163"/>
    </source>
</evidence>
<dbReference type="GO" id="GO:0032993">
    <property type="term" value="C:protein-DNA complex"/>
    <property type="evidence" value="ECO:0007669"/>
    <property type="project" value="TreeGrafter"/>
</dbReference>
<keyword evidence="6" id="KW-0479">Metal-binding</keyword>
<dbReference type="PANTHER" id="PTHR43003">
    <property type="entry name" value="DNA-3-METHYLADENINE GLYCOSYLASE"/>
    <property type="match status" value="1"/>
</dbReference>
<dbReference type="SUPFAM" id="SSF46689">
    <property type="entry name" value="Homeodomain-like"/>
    <property type="match status" value="1"/>
</dbReference>
<dbReference type="InterPro" id="IPR003265">
    <property type="entry name" value="HhH-GPD_domain"/>
</dbReference>
<dbReference type="EC" id="3.2.2.21" evidence="3"/>
<dbReference type="Gene3D" id="3.30.310.20">
    <property type="entry name" value="DNA-3-methyladenine glycosylase AlkA, N-terminal domain"/>
    <property type="match status" value="1"/>
</dbReference>
<comment type="cofactor">
    <cofactor evidence="2">
        <name>Zn(2+)</name>
        <dbReference type="ChEBI" id="CHEBI:29105"/>
    </cofactor>
</comment>
<feature type="domain" description="HTH araC/xylS-type" evidence="14">
    <location>
        <begin position="87"/>
        <end position="185"/>
    </location>
</feature>
<dbReference type="InterPro" id="IPR035451">
    <property type="entry name" value="Ada-like_dom_sf"/>
</dbReference>
<dbReference type="SUPFAM" id="SSF57884">
    <property type="entry name" value="Ada DNA repair protein, N-terminal domain (N-Ada 10)"/>
    <property type="match status" value="1"/>
</dbReference>
<keyword evidence="8" id="KW-0862">Zinc</keyword>
<dbReference type="Gene3D" id="1.10.10.60">
    <property type="entry name" value="Homeodomain-like"/>
    <property type="match status" value="1"/>
</dbReference>
<accession>A0A2G5P949</accession>
<keyword evidence="5" id="KW-0808">Transferase</keyword>
<dbReference type="EMBL" id="PDCN02000013">
    <property type="protein sequence ID" value="PIB74889.1"/>
    <property type="molecule type" value="Genomic_DNA"/>
</dbReference>
<dbReference type="GO" id="GO:0008168">
    <property type="term" value="F:methyltransferase activity"/>
    <property type="evidence" value="ECO:0007669"/>
    <property type="project" value="UniProtKB-KW"/>
</dbReference>
<organism evidence="15 16">
    <name type="scientific">Mycolicibacterium brumae</name>
    <dbReference type="NCBI Taxonomy" id="85968"/>
    <lineage>
        <taxon>Bacteria</taxon>
        <taxon>Bacillati</taxon>
        <taxon>Actinomycetota</taxon>
        <taxon>Actinomycetes</taxon>
        <taxon>Mycobacteriales</taxon>
        <taxon>Mycobacteriaceae</taxon>
        <taxon>Mycolicibacterium</taxon>
    </lineage>
</organism>
<gene>
    <name evidence="15" type="ORF">CQY22_010975</name>
</gene>
<dbReference type="PROSITE" id="PS00041">
    <property type="entry name" value="HTH_ARAC_FAMILY_1"/>
    <property type="match status" value="1"/>
</dbReference>
<dbReference type="InterPro" id="IPR018062">
    <property type="entry name" value="HTH_AraC-typ_CS"/>
</dbReference>
<comment type="catalytic activity">
    <reaction evidence="1">
        <text>Hydrolysis of alkylated DNA, releasing 3-methyladenine, 3-methylguanine, 7-methylguanine and 7-methyladenine.</text>
        <dbReference type="EC" id="3.2.2.21"/>
    </reaction>
</comment>
<dbReference type="CDD" id="cd00056">
    <property type="entry name" value="ENDO3c"/>
    <property type="match status" value="1"/>
</dbReference>
<name>A0A2G5P949_9MYCO</name>
<sequence>MHDDFTRCYRAVQSRDARFDGWFVIAVSSTGIYCRPSCPARTPLPANVSFHPTAAAAQRAGYRACKRCRPDASPGSPEWDVRTDVAARAMRLIADGVVDRDGVTGLAARLGYTVRQVERVLGAELGAGPLALARAQRAQTARTLIESTDLPLSDVAFAAGFSSIRQFNDTIRAVFDCPPTQLRHRRGGRRGLRAPEAGAVVLRLPVRKPFSHDGAFAHLAATAAPGCEEVRDGAFRRSFRLPHGVGFVGLTPHDDHVRAVLHLEDFRDLPVATARCRRLLDLDADPTAMSEVLSADPALRPLITRAPGRRIPRTVDEHELATRVVLGQQVSTAAARTLTARLVTEYGRPVSDPAGGLTHLFPTAGDLRDATVPGIPGARRDALQALNRALDDGDLVLDPGADLPRARAALSALPGIGGWSTEVIAMRGLGDPDAFPAADAGVRTAGELLGVPIAEHSVRWRPWRSYATQYLWSVLDHPINHWPPKETT</sequence>
<dbReference type="SUPFAM" id="SSF48150">
    <property type="entry name" value="DNA-glycosylase"/>
    <property type="match status" value="1"/>
</dbReference>
<dbReference type="InterPro" id="IPR023170">
    <property type="entry name" value="HhH_base_excis_C"/>
</dbReference>
<evidence type="ECO:0000256" key="13">
    <source>
        <dbReference type="ARBA" id="ARBA00023204"/>
    </source>
</evidence>
<dbReference type="InterPro" id="IPR011257">
    <property type="entry name" value="DNA_glycosylase"/>
</dbReference>
<dbReference type="GO" id="GO:0032131">
    <property type="term" value="F:alkylated DNA binding"/>
    <property type="evidence" value="ECO:0007669"/>
    <property type="project" value="TreeGrafter"/>
</dbReference>
<dbReference type="GO" id="GO:0006307">
    <property type="term" value="P:DNA alkylation repair"/>
    <property type="evidence" value="ECO:0007669"/>
    <property type="project" value="TreeGrafter"/>
</dbReference>
<dbReference type="SMART" id="SM01009">
    <property type="entry name" value="AlkA_N"/>
    <property type="match status" value="1"/>
</dbReference>
<evidence type="ECO:0000256" key="1">
    <source>
        <dbReference type="ARBA" id="ARBA00000086"/>
    </source>
</evidence>
<evidence type="ECO:0000256" key="5">
    <source>
        <dbReference type="ARBA" id="ARBA00022679"/>
    </source>
</evidence>
<keyword evidence="11" id="KW-0010">Activator</keyword>
<dbReference type="InterPro" id="IPR051912">
    <property type="entry name" value="Alkylbase_DNA_Glycosylase/TA"/>
</dbReference>
<dbReference type="Pfam" id="PF02805">
    <property type="entry name" value="Ada_Zn_binding"/>
    <property type="match status" value="1"/>
</dbReference>
<dbReference type="InterPro" id="IPR037046">
    <property type="entry name" value="AlkA_N_sf"/>
</dbReference>
<dbReference type="Proteomes" id="UP000230551">
    <property type="component" value="Unassembled WGS sequence"/>
</dbReference>